<dbReference type="PANTHER" id="PTHR30204:SF93">
    <property type="entry name" value="HTH MERR-TYPE DOMAIN-CONTAINING PROTEIN"/>
    <property type="match status" value="1"/>
</dbReference>
<feature type="domain" description="HTH merR-type" evidence="2">
    <location>
        <begin position="5"/>
        <end position="74"/>
    </location>
</feature>
<accession>A0ABP7EEU2</accession>
<sequence length="142" mass="15611">MTSEGMQVGVVADRLGLSVRTLHHWEEKGLVTPSHRSSGGFRLYTETDLERLLLIRRMKPLDFSLEEMRQLLDAFRVLAEEPGDASALAFVEHCRRRTAEGRAELVRKLTWADEFSALLADRLPGPAQGAEVGTAPGGGAVV</sequence>
<protein>
    <submittedName>
        <fullName evidence="3">MerR family transcriptional regulator</fullName>
    </submittedName>
</protein>
<dbReference type="PRINTS" id="PR00040">
    <property type="entry name" value="HTHMERR"/>
</dbReference>
<proteinExistence type="predicted"/>
<dbReference type="InterPro" id="IPR047057">
    <property type="entry name" value="MerR_fam"/>
</dbReference>
<evidence type="ECO:0000256" key="1">
    <source>
        <dbReference type="ARBA" id="ARBA00023125"/>
    </source>
</evidence>
<dbReference type="RefSeq" id="WP_344814492.1">
    <property type="nucleotide sequence ID" value="NZ_BAAAYX010000026.1"/>
</dbReference>
<dbReference type="SMART" id="SM00422">
    <property type="entry name" value="HTH_MERR"/>
    <property type="match status" value="1"/>
</dbReference>
<dbReference type="CDD" id="cd00592">
    <property type="entry name" value="HTH_MerR-like"/>
    <property type="match status" value="1"/>
</dbReference>
<organism evidence="3 4">
    <name type="scientific">Microlunatus aurantiacus</name>
    <dbReference type="NCBI Taxonomy" id="446786"/>
    <lineage>
        <taxon>Bacteria</taxon>
        <taxon>Bacillati</taxon>
        <taxon>Actinomycetota</taxon>
        <taxon>Actinomycetes</taxon>
        <taxon>Propionibacteriales</taxon>
        <taxon>Propionibacteriaceae</taxon>
        <taxon>Microlunatus</taxon>
    </lineage>
</organism>
<dbReference type="Proteomes" id="UP001500051">
    <property type="component" value="Unassembled WGS sequence"/>
</dbReference>
<evidence type="ECO:0000313" key="3">
    <source>
        <dbReference type="EMBL" id="GAA3718202.1"/>
    </source>
</evidence>
<dbReference type="SUPFAM" id="SSF46955">
    <property type="entry name" value="Putative DNA-binding domain"/>
    <property type="match status" value="1"/>
</dbReference>
<dbReference type="Pfam" id="PF13411">
    <property type="entry name" value="MerR_1"/>
    <property type="match status" value="1"/>
</dbReference>
<evidence type="ECO:0000313" key="4">
    <source>
        <dbReference type="Proteomes" id="UP001500051"/>
    </source>
</evidence>
<dbReference type="Gene3D" id="1.10.1660.10">
    <property type="match status" value="1"/>
</dbReference>
<dbReference type="PANTHER" id="PTHR30204">
    <property type="entry name" value="REDOX-CYCLING DRUG-SENSING TRANSCRIPTIONAL ACTIVATOR SOXR"/>
    <property type="match status" value="1"/>
</dbReference>
<dbReference type="PROSITE" id="PS50937">
    <property type="entry name" value="HTH_MERR_2"/>
    <property type="match status" value="1"/>
</dbReference>
<dbReference type="InterPro" id="IPR009061">
    <property type="entry name" value="DNA-bd_dom_put_sf"/>
</dbReference>
<dbReference type="InterPro" id="IPR000551">
    <property type="entry name" value="MerR-type_HTH_dom"/>
</dbReference>
<dbReference type="EMBL" id="BAAAYX010000026">
    <property type="protein sequence ID" value="GAA3718202.1"/>
    <property type="molecule type" value="Genomic_DNA"/>
</dbReference>
<keyword evidence="4" id="KW-1185">Reference proteome</keyword>
<reference evidence="4" key="1">
    <citation type="journal article" date="2019" name="Int. J. Syst. Evol. Microbiol.">
        <title>The Global Catalogue of Microorganisms (GCM) 10K type strain sequencing project: providing services to taxonomists for standard genome sequencing and annotation.</title>
        <authorList>
            <consortium name="The Broad Institute Genomics Platform"/>
            <consortium name="The Broad Institute Genome Sequencing Center for Infectious Disease"/>
            <person name="Wu L."/>
            <person name="Ma J."/>
        </authorList>
    </citation>
    <scope>NUCLEOTIDE SEQUENCE [LARGE SCALE GENOMIC DNA]</scope>
    <source>
        <strain evidence="4">JCM 16548</strain>
    </source>
</reference>
<evidence type="ECO:0000259" key="2">
    <source>
        <dbReference type="PROSITE" id="PS50937"/>
    </source>
</evidence>
<gene>
    <name evidence="3" type="ORF">GCM10022204_42700</name>
</gene>
<comment type="caution">
    <text evidence="3">The sequence shown here is derived from an EMBL/GenBank/DDBJ whole genome shotgun (WGS) entry which is preliminary data.</text>
</comment>
<keyword evidence="1" id="KW-0238">DNA-binding</keyword>
<name>A0ABP7EEU2_9ACTN</name>
<dbReference type="PROSITE" id="PS00552">
    <property type="entry name" value="HTH_MERR_1"/>
    <property type="match status" value="1"/>
</dbReference>